<keyword evidence="2" id="KW-0472">Membrane</keyword>
<evidence type="ECO:0000313" key="3">
    <source>
        <dbReference type="EMBL" id="KVI00901.1"/>
    </source>
</evidence>
<evidence type="ECO:0000313" key="4">
    <source>
        <dbReference type="Proteomes" id="UP000243975"/>
    </source>
</evidence>
<protein>
    <submittedName>
        <fullName evidence="3">Uncharacterized protein</fullName>
    </submittedName>
</protein>
<gene>
    <name evidence="3" type="ORF">Ccrd_020837</name>
</gene>
<dbReference type="EMBL" id="LEKV01003178">
    <property type="protein sequence ID" value="KVI00901.1"/>
    <property type="molecule type" value="Genomic_DNA"/>
</dbReference>
<evidence type="ECO:0000256" key="2">
    <source>
        <dbReference type="SAM" id="Phobius"/>
    </source>
</evidence>
<feature type="region of interest" description="Disordered" evidence="1">
    <location>
        <begin position="93"/>
        <end position="112"/>
    </location>
</feature>
<dbReference type="Proteomes" id="UP000243975">
    <property type="component" value="Unassembled WGS sequence"/>
</dbReference>
<comment type="caution">
    <text evidence="3">The sequence shown here is derived from an EMBL/GenBank/DDBJ whole genome shotgun (WGS) entry which is preliminary data.</text>
</comment>
<reference evidence="3 4" key="1">
    <citation type="journal article" date="2016" name="Sci. Rep.">
        <title>The genome sequence of the outbreeding globe artichoke constructed de novo incorporating a phase-aware low-pass sequencing strategy of F1 progeny.</title>
        <authorList>
            <person name="Scaglione D."/>
            <person name="Reyes-Chin-Wo S."/>
            <person name="Acquadro A."/>
            <person name="Froenicke L."/>
            <person name="Portis E."/>
            <person name="Beitel C."/>
            <person name="Tirone M."/>
            <person name="Mauro R."/>
            <person name="Lo Monaco A."/>
            <person name="Mauromicale G."/>
            <person name="Faccioli P."/>
            <person name="Cattivelli L."/>
            <person name="Rieseberg L."/>
            <person name="Michelmore R."/>
            <person name="Lanteri S."/>
        </authorList>
    </citation>
    <scope>NUCLEOTIDE SEQUENCE [LARGE SCALE GENOMIC DNA]</scope>
    <source>
        <strain evidence="3">2C</strain>
    </source>
</reference>
<keyword evidence="2" id="KW-1133">Transmembrane helix</keyword>
<feature type="transmembrane region" description="Helical" evidence="2">
    <location>
        <begin position="59"/>
        <end position="84"/>
    </location>
</feature>
<dbReference type="STRING" id="59895.A0A118K0Q1"/>
<keyword evidence="2" id="KW-0812">Transmembrane</keyword>
<sequence>MGGFQARMQEMKEKEVNYNGNGDANSHVYKECFESPTTTMLLPCGHFSYDLYGYLVQEIFGSFTCCWLYFVAVSVHSLIGQAVWKKMKGSSLEMADQSSNSSAVEGIVPYQK</sequence>
<dbReference type="Gramene" id="KVI00901">
    <property type="protein sequence ID" value="KVI00901"/>
    <property type="gene ID" value="Ccrd_020837"/>
</dbReference>
<organism evidence="3 4">
    <name type="scientific">Cynara cardunculus var. scolymus</name>
    <name type="common">Globe artichoke</name>
    <name type="synonym">Cynara scolymus</name>
    <dbReference type="NCBI Taxonomy" id="59895"/>
    <lineage>
        <taxon>Eukaryota</taxon>
        <taxon>Viridiplantae</taxon>
        <taxon>Streptophyta</taxon>
        <taxon>Embryophyta</taxon>
        <taxon>Tracheophyta</taxon>
        <taxon>Spermatophyta</taxon>
        <taxon>Magnoliopsida</taxon>
        <taxon>eudicotyledons</taxon>
        <taxon>Gunneridae</taxon>
        <taxon>Pentapetalae</taxon>
        <taxon>asterids</taxon>
        <taxon>campanulids</taxon>
        <taxon>Asterales</taxon>
        <taxon>Asteraceae</taxon>
        <taxon>Carduoideae</taxon>
        <taxon>Cardueae</taxon>
        <taxon>Carduinae</taxon>
        <taxon>Cynara</taxon>
    </lineage>
</organism>
<proteinExistence type="predicted"/>
<evidence type="ECO:0000256" key="1">
    <source>
        <dbReference type="SAM" id="MobiDB-lite"/>
    </source>
</evidence>
<name>A0A118K0Q1_CYNCS</name>
<keyword evidence="4" id="KW-1185">Reference proteome</keyword>
<dbReference type="AlphaFoldDB" id="A0A118K0Q1"/>
<accession>A0A118K0Q1</accession>